<dbReference type="InterPro" id="IPR051195">
    <property type="entry name" value="Fungal_stress_NST1"/>
</dbReference>
<dbReference type="PANTHER" id="PTHR31780">
    <property type="entry name" value="STRESS RESPONSE PROTEIN NST1-RELATED"/>
    <property type="match status" value="1"/>
</dbReference>
<feature type="region of interest" description="Disordered" evidence="2">
    <location>
        <begin position="463"/>
        <end position="515"/>
    </location>
</feature>
<feature type="region of interest" description="Disordered" evidence="2">
    <location>
        <begin position="1489"/>
        <end position="1526"/>
    </location>
</feature>
<reference evidence="4" key="1">
    <citation type="submission" date="2025-08" db="UniProtKB">
        <authorList>
            <consortium name="RefSeq"/>
        </authorList>
    </citation>
    <scope>IDENTIFICATION</scope>
    <source>
        <tissue evidence="4">Leaf</tissue>
    </source>
</reference>
<proteinExistence type="predicted"/>
<feature type="compositionally biased region" description="Polar residues" evidence="2">
    <location>
        <begin position="252"/>
        <end position="262"/>
    </location>
</feature>
<accession>A0A8B8PX60</accession>
<feature type="compositionally biased region" description="Polar residues" evidence="2">
    <location>
        <begin position="465"/>
        <end position="479"/>
    </location>
</feature>
<feature type="region of interest" description="Disordered" evidence="2">
    <location>
        <begin position="187"/>
        <end position="294"/>
    </location>
</feature>
<organism evidence="3 4">
    <name type="scientific">Rhodamnia argentea</name>
    <dbReference type="NCBI Taxonomy" id="178133"/>
    <lineage>
        <taxon>Eukaryota</taxon>
        <taxon>Viridiplantae</taxon>
        <taxon>Streptophyta</taxon>
        <taxon>Embryophyta</taxon>
        <taxon>Tracheophyta</taxon>
        <taxon>Spermatophyta</taxon>
        <taxon>Magnoliopsida</taxon>
        <taxon>eudicotyledons</taxon>
        <taxon>Gunneridae</taxon>
        <taxon>Pentapetalae</taxon>
        <taxon>rosids</taxon>
        <taxon>malvids</taxon>
        <taxon>Myrtales</taxon>
        <taxon>Myrtaceae</taxon>
        <taxon>Myrtoideae</taxon>
        <taxon>Myrteae</taxon>
        <taxon>Australasian group</taxon>
        <taxon>Rhodamnia</taxon>
    </lineage>
</organism>
<protein>
    <submittedName>
        <fullName evidence="4">Uncharacterized protein LOC115746991 isoform X1</fullName>
    </submittedName>
</protein>
<feature type="region of interest" description="Disordered" evidence="2">
    <location>
        <begin position="1665"/>
        <end position="1718"/>
    </location>
</feature>
<feature type="region of interest" description="Disordered" evidence="2">
    <location>
        <begin position="2270"/>
        <end position="2312"/>
    </location>
</feature>
<dbReference type="KEGG" id="rarg:115746991"/>
<feature type="coiled-coil region" evidence="1">
    <location>
        <begin position="556"/>
        <end position="673"/>
    </location>
</feature>
<feature type="region of interest" description="Disordered" evidence="2">
    <location>
        <begin position="2346"/>
        <end position="2400"/>
    </location>
</feature>
<feature type="compositionally biased region" description="Basic and acidic residues" evidence="2">
    <location>
        <begin position="748"/>
        <end position="761"/>
    </location>
</feature>
<feature type="compositionally biased region" description="Basic and acidic residues" evidence="2">
    <location>
        <begin position="1513"/>
        <end position="1526"/>
    </location>
</feature>
<feature type="compositionally biased region" description="Acidic residues" evidence="2">
    <location>
        <begin position="1048"/>
        <end position="1086"/>
    </location>
</feature>
<dbReference type="PANTHER" id="PTHR31780:SF10">
    <property type="entry name" value="LD36051P"/>
    <property type="match status" value="1"/>
</dbReference>
<feature type="region of interest" description="Disordered" evidence="2">
    <location>
        <begin position="327"/>
        <end position="398"/>
    </location>
</feature>
<feature type="compositionally biased region" description="Low complexity" evidence="2">
    <location>
        <begin position="983"/>
        <end position="992"/>
    </location>
</feature>
<feature type="compositionally biased region" description="Low complexity" evidence="2">
    <location>
        <begin position="2067"/>
        <end position="2079"/>
    </location>
</feature>
<dbReference type="GeneID" id="115746991"/>
<feature type="region of interest" description="Disordered" evidence="2">
    <location>
        <begin position="1572"/>
        <end position="1611"/>
    </location>
</feature>
<feature type="compositionally biased region" description="Basic and acidic residues" evidence="2">
    <location>
        <begin position="352"/>
        <end position="374"/>
    </location>
</feature>
<feature type="compositionally biased region" description="Polar residues" evidence="2">
    <location>
        <begin position="1577"/>
        <end position="1588"/>
    </location>
</feature>
<feature type="compositionally biased region" description="Basic and acidic residues" evidence="2">
    <location>
        <begin position="1589"/>
        <end position="1602"/>
    </location>
</feature>
<evidence type="ECO:0000256" key="1">
    <source>
        <dbReference type="SAM" id="Coils"/>
    </source>
</evidence>
<feature type="region of interest" description="Disordered" evidence="2">
    <location>
        <begin position="17"/>
        <end position="114"/>
    </location>
</feature>
<evidence type="ECO:0000313" key="3">
    <source>
        <dbReference type="Proteomes" id="UP000827889"/>
    </source>
</evidence>
<feature type="compositionally biased region" description="Polar residues" evidence="2">
    <location>
        <begin position="737"/>
        <end position="746"/>
    </location>
</feature>
<feature type="compositionally biased region" description="Low complexity" evidence="2">
    <location>
        <begin position="2351"/>
        <end position="2363"/>
    </location>
</feature>
<dbReference type="Proteomes" id="UP000827889">
    <property type="component" value="Chromosome 11"/>
</dbReference>
<gene>
    <name evidence="4" type="primary">LOC115746991</name>
</gene>
<dbReference type="RefSeq" id="XP_030538858.1">
    <property type="nucleotide sequence ID" value="XM_030682998.2"/>
</dbReference>
<keyword evidence="1" id="KW-0175">Coiled coil</keyword>
<feature type="compositionally biased region" description="Polar residues" evidence="2">
    <location>
        <begin position="17"/>
        <end position="37"/>
    </location>
</feature>
<sequence>MANPGVGTKFVSVNLNKSYGQHAQHHQANSYGQSRTRVGSHGGSGSGGMVVLSRPRSSQKAGPKLSVPPPLNLPSLRKEHEKFDTLGTSGSAAGGGVSGNGMRPGSSGMGWTKPVNVGLQEKEVSGSGDKCVSGAVDLELHSAADALNKGGSAYMPPSGRSGPVVSAYLPVQKASVLRGEDFPSLRAAVPSASGSSQRQKDGPSLKQKQLSSEEAGNEQRPNSHMSSLVDMRPQVLSSRHSFANDVHENGNENHTFGSSRTSEQSRKQDDYFSGPLPLVRLNPRSDWADDERDTSRGLIERGRDNVFSKSEAYWDGDFDMPKVSFPPHKPAHGSLNRWGQRDNETGKYSSSEVHRADPYGRDVRISGGDGREGNSWKISSPIPKGGAGVPESRNDRNNLGVRSSMLSMETKKDDKHISFPFRDGAPDDLGRKDIAYGQGGRLSWNSNLDSFNSRGTERIVRARNGSEQFTKYNGDGPQNSSASKSSSGGRGLPVNDPILNFAKDKRPFSKNEKPYLEDPFLKDFGDGRDSLSGSLVGVVKRKKDMLKQTDFYDPVRESFEAELERVQKMQEQERQRILEEQERALEFARREEEERARLVREQEEMQKRLEEEAKEAAWRAEQERLEALHRAEEQRIAREEERRRVLLEEERRKQAAKQKLLELEERIAKRQAEAVRGSSNSLIADERYAGLLKEKDTLRGADTGDWEDSEHMVERITTPASSDSSTFNRTFEMGSRPNISRDSSISMERGKPSNSWRRDPFETGSSSTFGLAEQEGGQYGPRGDVSHGGRTLHRKEYNGAGYVSYRSYNKGGVSEPQMDDFPDTRGHRWNLDGDPVNRNPELDPELHENFNERFAGDVGWGHSRSHGYPYPPSSEQFYQNPEADGSYSFGRSRYSMRQPRVLPPPSLSSMHKHARGGEIERPGPSSFLDSKMHHTDSVRSESTLNVGHGVGHQEDLDHELVGVKQESTDEQKLDPQTAPRCDSQSSLSVSSPPDSPIHLSHDDLDESGDYSVKSAAGQDGDFLIPEKEVVVLPTKAGQVANASRSISSEDEGEWTEENNELLQEQEEYDEDEEGYQEEDEVREADDEIGDRHQELDDIHLENESSAGLVDNLVLGFNEGVEVPVPSDDYEQSPRNREVAYAVPSVSLGHGQEEESSVRLSSDVRTGQHVDGSPQSSMDASSRLLQEAEKAMQGLVIKPNNIVVTPAASQISDDMDAPVRHVVPSGSNLILHSTAPGVTTQAEAPKLQFGLFSGPSLIPSPVPAIQIGSIQMPLHLHPQVSPSLSPMQQAHPPIFQFGQLRYSSAFPPGIVPMAPQPLSLVQPNVPANFPFNHNRDGSLSVQPSQDITAPNLAKMDDASLSAESQSGVVPRHSILPQDKAMKNLNPSAARDKAESMLTVQQDRAENAQFLEGNNVPVFKLEEPDQQNEGGKNYKFMSNSKKWEGQGITGFPSSQAIRKERDFNGSKVHGSVNGGKVKHYVFKVKNPASRSSLPEIEVSQSDSSGYQRRQRRTVRRTEFRVRENGERRRSAILGSPSLLGLDDRSSVNARSTVISGRTGSGKAVLSSKLPKRTFESESIRSGSMNTQEMESCSRNEKRSLKESISKTQSVHQPHSLEQIPKSNVHEEDIDAPLQSGIVRVFQQPGIEAPSDEDDFIEVRSKRQMLNDKREQREKEIRAKSRVAKVPRKSHPLPNATNFPSSSKRISSLRSGETATTGHNDFATADGHGLANIELSVTFSASMVSQPLAPIGTPAAKTEAQAESDPQTIMSLPADIGKNLGPGSIFESKNKAMDNVQPLDSWGNSGINQQVMSLTQSQLDEAMKPAKFDARVSVGESSFTAGEGSVPLASISAKDKSFSSAASPINSLLAGEKIQFGAVTSPTVLPPSSHALSHGIGPPNSCLLDVQVSHKLSATEDGCNIFFEKDKNSGEPCVHLEDSEAEAEAAASAVAVAAISSDEIVGNGLGRSVSVSDAKTFGAVDVDGISTGVAGDQESVNHLRAEESLNVSLPADLSVETPPISLWQPLTSSQSTSSQMLSHFPGGPPSHFPFYEMNPMMGSPIFAFGPNEESASTQQQSQKSSAPNSGPHGSWPQCHSGVDSFYGPPAGFTGPFISPGGIPGVQGPPHMVVYNHFAPVGQFGQVGLSFMGTTFIPSGRQPDWKHNPASAPMAGEGDMNNLNVVPTQRNPANMPAPIQHLAPGSPLLPIASPMFDVPPFQTNPEMSVHARWTHLPASPLQSSSMSLPMQQQAGTLPPQFSNGPSVDQSLAANRFADTRTSTPESSRNFPVAADGNANRLPDELGLLDPSSSGSGATTQSIVAKNSPLNANVNHQNGGDNDGCSSETAAVFENKPSHQRSISSHNYSSSSAYNYPRGGPSQKGNEWPHRRAGFQGRNHSFGSEKGFASSKVKQIYVAKQTSGGKTATS</sequence>
<feature type="region of interest" description="Disordered" evidence="2">
    <location>
        <begin position="1036"/>
        <end position="1086"/>
    </location>
</feature>
<feature type="compositionally biased region" description="Polar residues" evidence="2">
    <location>
        <begin position="1489"/>
        <end position="1504"/>
    </location>
</feature>
<name>A0A8B8PX60_9MYRT</name>
<feature type="region of interest" description="Disordered" evidence="2">
    <location>
        <begin position="871"/>
        <end position="890"/>
    </location>
</feature>
<dbReference type="CDD" id="cd22249">
    <property type="entry name" value="UDM1_RNF168_RNF169-like"/>
    <property type="match status" value="1"/>
</dbReference>
<feature type="compositionally biased region" description="Basic residues" evidence="2">
    <location>
        <begin position="1677"/>
        <end position="1688"/>
    </location>
</feature>
<feature type="compositionally biased region" description="Polar residues" evidence="2">
    <location>
        <begin position="2271"/>
        <end position="2281"/>
    </location>
</feature>
<evidence type="ECO:0000313" key="4">
    <source>
        <dbReference type="RefSeq" id="XP_030538858.1"/>
    </source>
</evidence>
<feature type="compositionally biased region" description="Low complexity" evidence="2">
    <location>
        <begin position="1698"/>
        <end position="1708"/>
    </location>
</feature>
<dbReference type="OrthoDB" id="1931055at2759"/>
<evidence type="ECO:0000256" key="2">
    <source>
        <dbReference type="SAM" id="MobiDB-lite"/>
    </source>
</evidence>
<feature type="compositionally biased region" description="Low complexity" evidence="2">
    <location>
        <begin position="2296"/>
        <end position="2308"/>
    </location>
</feature>
<feature type="compositionally biased region" description="Basic and acidic residues" evidence="2">
    <location>
        <begin position="1665"/>
        <end position="1676"/>
    </location>
</feature>
<keyword evidence="3" id="KW-1185">Reference proteome</keyword>
<feature type="compositionally biased region" description="Basic and acidic residues" evidence="2">
    <location>
        <begin position="951"/>
        <end position="973"/>
    </location>
</feature>
<feature type="compositionally biased region" description="Basic and acidic residues" evidence="2">
    <location>
        <begin position="502"/>
        <end position="515"/>
    </location>
</feature>
<feature type="compositionally biased region" description="Polar residues" evidence="2">
    <location>
        <begin position="206"/>
        <end position="226"/>
    </location>
</feature>
<feature type="compositionally biased region" description="Polar residues" evidence="2">
    <location>
        <begin position="718"/>
        <end position="729"/>
    </location>
</feature>
<feature type="region of interest" description="Disordered" evidence="2">
    <location>
        <begin position="700"/>
        <end position="789"/>
    </location>
</feature>
<feature type="region of interest" description="Disordered" evidence="2">
    <location>
        <begin position="1146"/>
        <end position="1178"/>
    </location>
</feature>
<feature type="compositionally biased region" description="Basic and acidic residues" evidence="2">
    <location>
        <begin position="930"/>
        <end position="939"/>
    </location>
</feature>
<feature type="region of interest" description="Disordered" evidence="2">
    <location>
        <begin position="2058"/>
        <end position="2093"/>
    </location>
</feature>
<feature type="region of interest" description="Disordered" evidence="2">
    <location>
        <begin position="897"/>
        <end position="1022"/>
    </location>
</feature>